<dbReference type="CDD" id="cd00067">
    <property type="entry name" value="GAL4"/>
    <property type="match status" value="1"/>
</dbReference>
<feature type="region of interest" description="Disordered" evidence="2">
    <location>
        <begin position="82"/>
        <end position="101"/>
    </location>
</feature>
<evidence type="ECO:0000313" key="4">
    <source>
        <dbReference type="Proteomes" id="UP000748025"/>
    </source>
</evidence>
<gene>
    <name evidence="3" type="ORF">E4U43_005134</name>
</gene>
<dbReference type="PANTHER" id="PTHR47256:SF3">
    <property type="entry name" value="ZN(II)2CYS6 TRANSCRIPTION FACTOR (EUROFUNG)"/>
    <property type="match status" value="1"/>
</dbReference>
<feature type="compositionally biased region" description="Polar residues" evidence="2">
    <location>
        <begin position="145"/>
        <end position="159"/>
    </location>
</feature>
<dbReference type="CDD" id="cd12148">
    <property type="entry name" value="fungal_TF_MHR"/>
    <property type="match status" value="1"/>
</dbReference>
<organism evidence="3 4">
    <name type="scientific">Claviceps pusilla</name>
    <dbReference type="NCBI Taxonomy" id="123648"/>
    <lineage>
        <taxon>Eukaryota</taxon>
        <taxon>Fungi</taxon>
        <taxon>Dikarya</taxon>
        <taxon>Ascomycota</taxon>
        <taxon>Pezizomycotina</taxon>
        <taxon>Sordariomycetes</taxon>
        <taxon>Hypocreomycetidae</taxon>
        <taxon>Hypocreales</taxon>
        <taxon>Clavicipitaceae</taxon>
        <taxon>Claviceps</taxon>
    </lineage>
</organism>
<dbReference type="AlphaFoldDB" id="A0A9P7N373"/>
<evidence type="ECO:0000313" key="3">
    <source>
        <dbReference type="EMBL" id="KAG5987312.1"/>
    </source>
</evidence>
<comment type="caution">
    <text evidence="3">The sequence shown here is derived from an EMBL/GenBank/DDBJ whole genome shotgun (WGS) entry which is preliminary data.</text>
</comment>
<evidence type="ECO:0000256" key="2">
    <source>
        <dbReference type="SAM" id="MobiDB-lite"/>
    </source>
</evidence>
<dbReference type="InterPro" id="IPR001138">
    <property type="entry name" value="Zn2Cys6_DnaBD"/>
</dbReference>
<dbReference type="Gene3D" id="4.10.240.10">
    <property type="entry name" value="Zn(2)-C6 fungal-type DNA-binding domain"/>
    <property type="match status" value="1"/>
</dbReference>
<feature type="region of interest" description="Disordered" evidence="2">
    <location>
        <begin position="145"/>
        <end position="175"/>
    </location>
</feature>
<accession>A0A9P7N373</accession>
<dbReference type="PANTHER" id="PTHR47256">
    <property type="entry name" value="ZN(II)2CYS6 TRANSCRIPTION FACTOR (EUROFUNG)-RELATED"/>
    <property type="match status" value="1"/>
</dbReference>
<feature type="compositionally biased region" description="Polar residues" evidence="2">
    <location>
        <begin position="87"/>
        <end position="96"/>
    </location>
</feature>
<keyword evidence="4" id="KW-1185">Reference proteome</keyword>
<dbReference type="InterPro" id="IPR036864">
    <property type="entry name" value="Zn2-C6_fun-type_DNA-bd_sf"/>
</dbReference>
<evidence type="ECO:0000256" key="1">
    <source>
        <dbReference type="ARBA" id="ARBA00023242"/>
    </source>
</evidence>
<evidence type="ECO:0008006" key="5">
    <source>
        <dbReference type="Google" id="ProtNLM"/>
    </source>
</evidence>
<proteinExistence type="predicted"/>
<sequence length="655" mass="73956">MSSLAQCDGLRPKCSNCQGKNTACEYRDDGDLSKESKEVILEMIRTLAQLPATSRMRILQELADESNAWTILSTLRQRAADYRQDPNEASASTMSSTDEETCDLTQNWESQNPVAYPDREDLGPNMTQHQQLTWLSAQQRELSPGQMQSDWTNIDTENAASGPPHASESESTGDGTLCDERLSKLNIRYWTSIDISDDLAARCISLYLKTDHPLLGHFDPELFVSHLISEENEYCSALLINSMLYWACMYSAIDPKTDALATEFCAEAEILWTAERELGHDSALTLAAAVFLCMGYLGQGRDHAVLKYLAEATNMAGRMGLFSSEAQTGNRETRDFLDLTGAPKSAYMYAAWGIFNWLTLMSLFYHQPGMLCPTSPPLIAVPKGRRLETSESLVLPAEVVSWLPEYMGDTFPYLCWFWTIVREITWVYYVDGQTSLGSQGSLAFAEFKFRELLAWTNSLPPQLTPKQRTQHHVQIMHGGLKGDQRLRTFASNTCSPRAICATSTTQLKRLIVNYRVNYASSNVTILWHTALIYVMNAILEMNPKDEDWPTYLLHCLYEYKSLSQSWRVAKSIPRGLLSLTIRKGGLLSEKAYQILWDIENSNPHQMPGEIRAPFMLDLERALSEPDTATVEYLANQFEDNVIMETYTNIFDKSAN</sequence>
<dbReference type="OrthoDB" id="10261408at2759"/>
<dbReference type="Proteomes" id="UP000748025">
    <property type="component" value="Unassembled WGS sequence"/>
</dbReference>
<dbReference type="InterPro" id="IPR053187">
    <property type="entry name" value="Notoamide_regulator"/>
</dbReference>
<keyword evidence="1" id="KW-0539">Nucleus</keyword>
<reference evidence="3" key="1">
    <citation type="journal article" date="2020" name="bioRxiv">
        <title>Whole genome comparisons of ergot fungi reveals the divergence and evolution of species within the genus Claviceps are the result of varying mechanisms driving genome evolution and host range expansion.</title>
        <authorList>
            <person name="Wyka S.A."/>
            <person name="Mondo S.J."/>
            <person name="Liu M."/>
            <person name="Dettman J."/>
            <person name="Nalam V."/>
            <person name="Broders K.D."/>
        </authorList>
    </citation>
    <scope>NUCLEOTIDE SEQUENCE</scope>
    <source>
        <strain evidence="3">CCC 602</strain>
    </source>
</reference>
<dbReference type="GO" id="GO:0008270">
    <property type="term" value="F:zinc ion binding"/>
    <property type="evidence" value="ECO:0007669"/>
    <property type="project" value="InterPro"/>
</dbReference>
<name>A0A9P7N373_9HYPO</name>
<dbReference type="EMBL" id="SRPW01003343">
    <property type="protein sequence ID" value="KAG5987312.1"/>
    <property type="molecule type" value="Genomic_DNA"/>
</dbReference>
<dbReference type="GO" id="GO:0000981">
    <property type="term" value="F:DNA-binding transcription factor activity, RNA polymerase II-specific"/>
    <property type="evidence" value="ECO:0007669"/>
    <property type="project" value="InterPro"/>
</dbReference>
<protein>
    <recommendedName>
        <fullName evidence="5">Nitrate assimilation regulatory protein nirA</fullName>
    </recommendedName>
</protein>